<sequence length="145" mass="16475">MFAIPALYLMGFEIAEKVLAGIIVGATEIAEYAVHNTNPGYWLFILIALGLQFFYQEGTRIQPQEQKVLKGSHRIGFQEIAGLQVLTKQVFSRRSGGFMSYELNLVQNNGNRLTLMNHGDQVRLLHDARKIADVIERPLWAPEFR</sequence>
<organism evidence="1 2">
    <name type="scientific">Salinispira pacifica</name>
    <dbReference type="NCBI Taxonomy" id="1307761"/>
    <lineage>
        <taxon>Bacteria</taxon>
        <taxon>Pseudomonadati</taxon>
        <taxon>Spirochaetota</taxon>
        <taxon>Spirochaetia</taxon>
        <taxon>Spirochaetales</taxon>
        <taxon>Spirochaetaceae</taxon>
        <taxon>Salinispira</taxon>
    </lineage>
</organism>
<keyword evidence="2" id="KW-1185">Reference proteome</keyword>
<proteinExistence type="predicted"/>
<reference evidence="1 2" key="1">
    <citation type="journal article" date="2015" name="Stand. Genomic Sci.">
        <title>Complete genome sequence and description of Salinispira pacifica gen. nov., sp. nov., a novel spirochaete isolated form a hypersaline microbial mat.</title>
        <authorList>
            <person name="Ben Hania W."/>
            <person name="Joseph M."/>
            <person name="Schumann P."/>
            <person name="Bunk B."/>
            <person name="Fiebig A."/>
            <person name="Sproer C."/>
            <person name="Klenk H.P."/>
            <person name="Fardeau M.L."/>
            <person name="Spring S."/>
        </authorList>
    </citation>
    <scope>NUCLEOTIDE SEQUENCE [LARGE SCALE GENOMIC DNA]</scope>
    <source>
        <strain evidence="1 2">L21-RPul-D2</strain>
    </source>
</reference>
<dbReference type="HOGENOM" id="CLU_1785537_0_0_12"/>
<protein>
    <submittedName>
        <fullName evidence="1">Uncharacterized protein</fullName>
    </submittedName>
</protein>
<dbReference type="EMBL" id="CP006939">
    <property type="protein sequence ID" value="AHC16650.1"/>
    <property type="molecule type" value="Genomic_DNA"/>
</dbReference>
<gene>
    <name evidence="1" type="ORF">L21SP2_3310</name>
</gene>
<evidence type="ECO:0000313" key="1">
    <source>
        <dbReference type="EMBL" id="AHC16650.1"/>
    </source>
</evidence>
<name>V5WM11_9SPIO</name>
<accession>V5WM11</accession>
<evidence type="ECO:0000313" key="2">
    <source>
        <dbReference type="Proteomes" id="UP000018680"/>
    </source>
</evidence>
<dbReference type="Proteomes" id="UP000018680">
    <property type="component" value="Chromosome"/>
</dbReference>
<dbReference type="AlphaFoldDB" id="V5WM11"/>
<dbReference type="KEGG" id="slr:L21SP2_3310"/>